<organism evidence="1 2">
    <name type="scientific">Curtobacterium aetherium</name>
    <dbReference type="NCBI Taxonomy" id="2841594"/>
    <lineage>
        <taxon>Bacteria</taxon>
        <taxon>Bacillati</taxon>
        <taxon>Actinomycetota</taxon>
        <taxon>Actinomycetes</taxon>
        <taxon>Micrococcales</taxon>
        <taxon>Microbacteriaceae</taxon>
        <taxon>Curtobacterium</taxon>
    </lineage>
</organism>
<sequence length="164" mass="17058">MQGEGDRVNVTEWTQVIVWIALVLVLGVVEVFTLDFIFLMLAAGAAGGLVAALLGAPWWLSAVIAAVLALLLLAVVRPRVLQALNRGADPHRTGIDGLVGMPGTVALAFTPSAPGQVRLANGETWSARFAAGAADRTPPLGTRVVVESIEGSTAVVRIEEKAAQ</sequence>
<proteinExistence type="predicted"/>
<dbReference type="Proteomes" id="UP000681794">
    <property type="component" value="Chromosome"/>
</dbReference>
<accession>A0ACD1E6F3</accession>
<evidence type="ECO:0000313" key="1">
    <source>
        <dbReference type="EMBL" id="QWS34533.1"/>
    </source>
</evidence>
<name>A0ACD1E6F3_9MICO</name>
<evidence type="ECO:0000313" key="2">
    <source>
        <dbReference type="Proteomes" id="UP000681794"/>
    </source>
</evidence>
<protein>
    <submittedName>
        <fullName evidence="1">NfeD family protein</fullName>
    </submittedName>
</protein>
<keyword evidence="2" id="KW-1185">Reference proteome</keyword>
<dbReference type="EMBL" id="CP076544">
    <property type="protein sequence ID" value="QWS34533.1"/>
    <property type="molecule type" value="Genomic_DNA"/>
</dbReference>
<reference evidence="1" key="1">
    <citation type="submission" date="2021-06" db="EMBL/GenBank/DDBJ databases">
        <authorList>
            <person name="Ellington A.J."/>
            <person name="Bryan N.C."/>
            <person name="Christner B.C."/>
            <person name="Reisch C.R."/>
        </authorList>
    </citation>
    <scope>NUCLEOTIDE SEQUENCE</scope>
    <source>
        <strain evidence="1">L6-1</strain>
    </source>
</reference>
<gene>
    <name evidence="1" type="ORF">KM842_05135</name>
</gene>